<dbReference type="GeneID" id="127565110"/>
<dbReference type="InterPro" id="IPR009818">
    <property type="entry name" value="PAM2_motif"/>
</dbReference>
<dbReference type="AlphaFoldDB" id="A0A9C6SQH6"/>
<evidence type="ECO:0000313" key="3">
    <source>
        <dbReference type="RefSeq" id="XP_051858211.1"/>
    </source>
</evidence>
<feature type="region of interest" description="Disordered" evidence="1">
    <location>
        <begin position="471"/>
        <end position="507"/>
    </location>
</feature>
<sequence length="532" mass="59255">MDFSGPMHQQYLKDFIHSLQSGSEDSHSLSESSLNPNAAEFVPSYMKCNEEFAPCKVTSCPAKKCDELTTSTTTLVKEEVIGDAQHITRQEVQCRIQRQLFHLMGEIGNLDIPIEAMHFSLIPNAQGINVQFLIPSRSSRLQFDEKLCQASASGLFVEIGQHGTLAKAGHPLAIQFLNAMCETLKRDSKYPTQAKEPTICPRCTALPKKNSYTELEIERQIEDIKAFERLIKDDGGTRYQEAFKELCNKLGLTTPEEQLLNSGIAAAVPAEQPKTEVCADEGKMSPNEDEEESYDWDSFTPDFDPMQIYRLTAGEDDTHMQLNQAQQEQICSTNNNDQLNQPPSMPAMSITTTATTTNLSSAYPKLYKVSAQLKNSNLQSRKTILHKEKESKLQRYRYSSPVRNGLTTATMTKKLPEPLYVSGSRAKTLPAKTGIVKSELAGSQVFKTPNKVAKHHPDTKHNKAATLERSLASGTVQTPSPKQTAATATSAPRVVVPRSTHASQMRQSEVKRRLSLMRGDDSDVQFNEYLFK</sequence>
<accession>A0A9C6SQH6</accession>
<reference evidence="3" key="1">
    <citation type="submission" date="2025-08" db="UniProtKB">
        <authorList>
            <consortium name="RefSeq"/>
        </authorList>
    </citation>
    <scope>IDENTIFICATION</scope>
    <source>
        <strain evidence="3">15112-1751.03</strain>
        <tissue evidence="3">Whole Adult</tissue>
    </source>
</reference>
<dbReference type="RefSeq" id="XP_051858211.1">
    <property type="nucleotide sequence ID" value="XM_052002251.1"/>
</dbReference>
<proteinExistence type="predicted"/>
<dbReference type="Proteomes" id="UP000515160">
    <property type="component" value="Chromosome 2L"/>
</dbReference>
<feature type="compositionally biased region" description="Polar residues" evidence="1">
    <location>
        <begin position="472"/>
        <end position="490"/>
    </location>
</feature>
<evidence type="ECO:0000256" key="1">
    <source>
        <dbReference type="SAM" id="MobiDB-lite"/>
    </source>
</evidence>
<name>A0A9C6SQH6_DROAB</name>
<dbReference type="Pfam" id="PF07145">
    <property type="entry name" value="PAM2"/>
    <property type="match status" value="1"/>
</dbReference>
<feature type="region of interest" description="Disordered" evidence="1">
    <location>
        <begin position="272"/>
        <end position="299"/>
    </location>
</feature>
<protein>
    <submittedName>
        <fullName evidence="3">Uncharacterized protein LOC127565110</fullName>
    </submittedName>
</protein>
<gene>
    <name evidence="3" type="primary">LOC127565110</name>
</gene>
<keyword evidence="2" id="KW-1185">Reference proteome</keyword>
<organism evidence="2 3">
    <name type="scientific">Drosophila albomicans</name>
    <name type="common">Fruit fly</name>
    <dbReference type="NCBI Taxonomy" id="7291"/>
    <lineage>
        <taxon>Eukaryota</taxon>
        <taxon>Metazoa</taxon>
        <taxon>Ecdysozoa</taxon>
        <taxon>Arthropoda</taxon>
        <taxon>Hexapoda</taxon>
        <taxon>Insecta</taxon>
        <taxon>Pterygota</taxon>
        <taxon>Neoptera</taxon>
        <taxon>Endopterygota</taxon>
        <taxon>Diptera</taxon>
        <taxon>Brachycera</taxon>
        <taxon>Muscomorpha</taxon>
        <taxon>Ephydroidea</taxon>
        <taxon>Drosophilidae</taxon>
        <taxon>Drosophila</taxon>
    </lineage>
</organism>
<evidence type="ECO:0000313" key="2">
    <source>
        <dbReference type="Proteomes" id="UP000515160"/>
    </source>
</evidence>
<dbReference type="OrthoDB" id="7868417at2759"/>